<accession>A0A9Q0H4Q5</accession>
<reference evidence="3" key="1">
    <citation type="journal article" date="2023" name="Plant J.">
        <title>The genome of the king protea, Protea cynaroides.</title>
        <authorList>
            <person name="Chang J."/>
            <person name="Duong T.A."/>
            <person name="Schoeman C."/>
            <person name="Ma X."/>
            <person name="Roodt D."/>
            <person name="Barker N."/>
            <person name="Li Z."/>
            <person name="Van de Peer Y."/>
            <person name="Mizrachi E."/>
        </authorList>
    </citation>
    <scope>NUCLEOTIDE SEQUENCE</scope>
    <source>
        <tissue evidence="3">Young leaves</tissue>
    </source>
</reference>
<dbReference type="EMBL" id="JAMYWD010000010">
    <property type="protein sequence ID" value="KAJ4959174.1"/>
    <property type="molecule type" value="Genomic_DNA"/>
</dbReference>
<dbReference type="GO" id="GO:0016413">
    <property type="term" value="F:O-acetyltransferase activity"/>
    <property type="evidence" value="ECO:0007669"/>
    <property type="project" value="InterPro"/>
</dbReference>
<dbReference type="Pfam" id="PF13839">
    <property type="entry name" value="PC-Esterase"/>
    <property type="match status" value="2"/>
</dbReference>
<evidence type="ECO:0000313" key="3">
    <source>
        <dbReference type="EMBL" id="KAJ4959174.1"/>
    </source>
</evidence>
<dbReference type="GO" id="GO:0005794">
    <property type="term" value="C:Golgi apparatus"/>
    <property type="evidence" value="ECO:0007669"/>
    <property type="project" value="TreeGrafter"/>
</dbReference>
<dbReference type="OrthoDB" id="630188at2759"/>
<evidence type="ECO:0000259" key="2">
    <source>
        <dbReference type="Pfam" id="PF13839"/>
    </source>
</evidence>
<dbReference type="InterPro" id="IPR029962">
    <property type="entry name" value="TBL"/>
</dbReference>
<dbReference type="PANTHER" id="PTHR32285">
    <property type="entry name" value="PROTEIN TRICHOME BIREFRINGENCE-LIKE 9-RELATED"/>
    <property type="match status" value="1"/>
</dbReference>
<dbReference type="AlphaFoldDB" id="A0A9Q0H4Q5"/>
<name>A0A9Q0H4Q5_9MAGN</name>
<evidence type="ECO:0000313" key="4">
    <source>
        <dbReference type="Proteomes" id="UP001141806"/>
    </source>
</evidence>
<dbReference type="Proteomes" id="UP001141806">
    <property type="component" value="Unassembled WGS sequence"/>
</dbReference>
<protein>
    <recommendedName>
        <fullName evidence="2">Trichome birefringence-like C-terminal domain-containing protein</fullName>
    </recommendedName>
</protein>
<sequence length="497" mass="55411">MSDCRKNFPAGEHAGIQLAKSGQKLARIVQVNYNHNVFLVDLVNEKIGRVLKIDSITTGDLWKNANVLIFNTWHWWSHKGKLQAWDYIEYEGKLYKDMDRLVAIQKGLTTWSKWIDSNINPKTTSVFYQGISPTHFKGREWGKVTETCKGQTEPVSGSTYPGGSLPGVAIVKNVLSKMSTPVDLLDVTTLSQLRKDGHPFVYVGAGQKGLDCSHWCLAGVPDTWNQLLYASVVLNSYGKSSSGSYASAHLTLLFISCLFPSWGCNHIYLNTRVSVFDHLKLLDYGVSVNFNRNVFLVDLVIETTGRVLKIDSITTGEPWKNANVLIFNTWHWWFHSGKLQAWDYIEEEGKLVKDMDRTVAIQKGLTTWSKWIDSNINPDTTSVFYQGISPTHFTGAEWGEANENCKGQTEPVSGSTYPGGPLPGVSLVKDVLSKMSTPVDLLDVTTLSQLRKDGHPSVYVDAGQTGFDCSHWCLAGVPDTWNQLLYASFVLNSNGKE</sequence>
<keyword evidence="4" id="KW-1185">Reference proteome</keyword>
<feature type="domain" description="Trichome birefringence-like C-terminal" evidence="2">
    <location>
        <begin position="268"/>
        <end position="487"/>
    </location>
</feature>
<proteinExistence type="inferred from homology"/>
<feature type="domain" description="Trichome birefringence-like C-terminal" evidence="2">
    <location>
        <begin position="29"/>
        <end position="230"/>
    </location>
</feature>
<evidence type="ECO:0000256" key="1">
    <source>
        <dbReference type="ARBA" id="ARBA00007727"/>
    </source>
</evidence>
<comment type="caution">
    <text evidence="3">The sequence shown here is derived from an EMBL/GenBank/DDBJ whole genome shotgun (WGS) entry which is preliminary data.</text>
</comment>
<comment type="similarity">
    <text evidence="1">Belongs to the PC-esterase family. TBL subfamily.</text>
</comment>
<dbReference type="InterPro" id="IPR026057">
    <property type="entry name" value="TBL_C"/>
</dbReference>
<dbReference type="PANTHER" id="PTHR32285:SF206">
    <property type="entry name" value="PROTEIN TRICHOME BIREFRINGENCE-LIKE 37"/>
    <property type="match status" value="1"/>
</dbReference>
<organism evidence="3 4">
    <name type="scientific">Protea cynaroides</name>
    <dbReference type="NCBI Taxonomy" id="273540"/>
    <lineage>
        <taxon>Eukaryota</taxon>
        <taxon>Viridiplantae</taxon>
        <taxon>Streptophyta</taxon>
        <taxon>Embryophyta</taxon>
        <taxon>Tracheophyta</taxon>
        <taxon>Spermatophyta</taxon>
        <taxon>Magnoliopsida</taxon>
        <taxon>Proteales</taxon>
        <taxon>Proteaceae</taxon>
        <taxon>Protea</taxon>
    </lineage>
</organism>
<gene>
    <name evidence="3" type="ORF">NE237_026285</name>
</gene>